<protein>
    <submittedName>
        <fullName evidence="2">Glycosyltransferase family 2 protein</fullName>
        <ecNumber evidence="2">2.4.-.-</ecNumber>
    </submittedName>
</protein>
<dbReference type="RefSeq" id="WP_378319210.1">
    <property type="nucleotide sequence ID" value="NZ_JBHUHY010000003.1"/>
</dbReference>
<evidence type="ECO:0000313" key="2">
    <source>
        <dbReference type="EMBL" id="MFD2186231.1"/>
    </source>
</evidence>
<dbReference type="Proteomes" id="UP001597344">
    <property type="component" value="Unassembled WGS sequence"/>
</dbReference>
<sequence>MVSTPLITVYITNYNYGKFIKKAIDSVLEQTLQDFELIIIDDGSVDNSKEIIEDYTNKQDIKVVYQQNKGLNISNNIALKVARGKYIMRLDADDYLAPTALEEMSGALENNPDLGLVFPNYYNVDSKANIMNEIQRHDFNSEVNLYDQPAHGACTMIRVKNLIEVGGYDESYTCQDGYDLWVKFVNRFQVTNVNKPLFYYRQHGSNLTKNEDRLLKTRLLIKQAHIEKNNYKLPVTVGVIPIRADYDPTYEVINNQTLLEIKIEALQKSKNVKKVIVTSSDEEIASFIQEKQIPDVTFIRRPKEIERFNISLIETLKFFRDNTDDIKEYDSVLFSSISYPFIDENVIDDAINTLSIFKADSLISVRPEDHKFYHHTGEGMVPVFNQSFTRLERESIYKFSGGLLVANIESALSENKIIHKKVGHVVISKQASLDIKSDFELKLSELILKDKETKSHV</sequence>
<dbReference type="Pfam" id="PF02348">
    <property type="entry name" value="CTP_transf_3"/>
    <property type="match status" value="1"/>
</dbReference>
<keyword evidence="2" id="KW-0328">Glycosyltransferase</keyword>
<comment type="caution">
    <text evidence="2">The sequence shown here is derived from an EMBL/GenBank/DDBJ whole genome shotgun (WGS) entry which is preliminary data.</text>
</comment>
<reference evidence="3" key="1">
    <citation type="journal article" date="2019" name="Int. J. Syst. Evol. Microbiol.">
        <title>The Global Catalogue of Microorganisms (GCM) 10K type strain sequencing project: providing services to taxonomists for standard genome sequencing and annotation.</title>
        <authorList>
            <consortium name="The Broad Institute Genomics Platform"/>
            <consortium name="The Broad Institute Genome Sequencing Center for Infectious Disease"/>
            <person name="Wu L."/>
            <person name="Ma J."/>
        </authorList>
    </citation>
    <scope>NUCLEOTIDE SEQUENCE [LARGE SCALE GENOMIC DNA]</scope>
    <source>
        <strain evidence="3">DT92</strain>
    </source>
</reference>
<evidence type="ECO:0000313" key="3">
    <source>
        <dbReference type="Proteomes" id="UP001597344"/>
    </source>
</evidence>
<dbReference type="Gene3D" id="3.90.550.10">
    <property type="entry name" value="Spore Coat Polysaccharide Biosynthesis Protein SpsA, Chain A"/>
    <property type="match status" value="2"/>
</dbReference>
<dbReference type="InterPro" id="IPR003329">
    <property type="entry name" value="Cytidylyl_trans"/>
</dbReference>
<dbReference type="Pfam" id="PF00535">
    <property type="entry name" value="Glycos_transf_2"/>
    <property type="match status" value="1"/>
</dbReference>
<name>A0ABW5AWM5_9FLAO</name>
<organism evidence="2 3">
    <name type="scientific">Aquimarina celericrescens</name>
    <dbReference type="NCBI Taxonomy" id="1964542"/>
    <lineage>
        <taxon>Bacteria</taxon>
        <taxon>Pseudomonadati</taxon>
        <taxon>Bacteroidota</taxon>
        <taxon>Flavobacteriia</taxon>
        <taxon>Flavobacteriales</taxon>
        <taxon>Flavobacteriaceae</taxon>
        <taxon>Aquimarina</taxon>
    </lineage>
</organism>
<dbReference type="EC" id="2.4.-.-" evidence="2"/>
<proteinExistence type="predicted"/>
<dbReference type="PANTHER" id="PTHR22916">
    <property type="entry name" value="GLYCOSYLTRANSFERASE"/>
    <property type="match status" value="1"/>
</dbReference>
<dbReference type="EMBL" id="JBHUHY010000003">
    <property type="protein sequence ID" value="MFD2186231.1"/>
    <property type="molecule type" value="Genomic_DNA"/>
</dbReference>
<gene>
    <name evidence="2" type="ORF">ACFSJT_05465</name>
</gene>
<keyword evidence="2" id="KW-0808">Transferase</keyword>
<feature type="domain" description="Glycosyltransferase 2-like" evidence="1">
    <location>
        <begin position="8"/>
        <end position="145"/>
    </location>
</feature>
<dbReference type="PANTHER" id="PTHR22916:SF3">
    <property type="entry name" value="UDP-GLCNAC:BETAGAL BETA-1,3-N-ACETYLGLUCOSAMINYLTRANSFERASE-LIKE PROTEIN 1"/>
    <property type="match status" value="1"/>
</dbReference>
<dbReference type="InterPro" id="IPR029044">
    <property type="entry name" value="Nucleotide-diphossugar_trans"/>
</dbReference>
<evidence type="ECO:0000259" key="1">
    <source>
        <dbReference type="Pfam" id="PF00535"/>
    </source>
</evidence>
<dbReference type="SUPFAM" id="SSF53448">
    <property type="entry name" value="Nucleotide-diphospho-sugar transferases"/>
    <property type="match status" value="2"/>
</dbReference>
<dbReference type="GO" id="GO:0016757">
    <property type="term" value="F:glycosyltransferase activity"/>
    <property type="evidence" value="ECO:0007669"/>
    <property type="project" value="UniProtKB-KW"/>
</dbReference>
<dbReference type="InterPro" id="IPR001173">
    <property type="entry name" value="Glyco_trans_2-like"/>
</dbReference>
<accession>A0ABW5AWM5</accession>
<keyword evidence="3" id="KW-1185">Reference proteome</keyword>